<dbReference type="SUPFAM" id="SSF51197">
    <property type="entry name" value="Clavaminate synthase-like"/>
    <property type="match status" value="1"/>
</dbReference>
<dbReference type="EMBL" id="CAJPIN010000206">
    <property type="protein sequence ID" value="CAG2053197.1"/>
    <property type="molecule type" value="Genomic_DNA"/>
</dbReference>
<name>A0ABN7NIE6_TIMPD</name>
<evidence type="ECO:0000313" key="2">
    <source>
        <dbReference type="Proteomes" id="UP001153148"/>
    </source>
</evidence>
<evidence type="ECO:0000313" key="1">
    <source>
        <dbReference type="EMBL" id="CAG2053197.1"/>
    </source>
</evidence>
<comment type="caution">
    <text evidence="1">The sequence shown here is derived from an EMBL/GenBank/DDBJ whole genome shotgun (WGS) entry which is preliminary data.</text>
</comment>
<accession>A0ABN7NIE6</accession>
<organism evidence="1 2">
    <name type="scientific">Timema podura</name>
    <name type="common">Walking stick</name>
    <dbReference type="NCBI Taxonomy" id="61482"/>
    <lineage>
        <taxon>Eukaryota</taxon>
        <taxon>Metazoa</taxon>
        <taxon>Ecdysozoa</taxon>
        <taxon>Arthropoda</taxon>
        <taxon>Hexapoda</taxon>
        <taxon>Insecta</taxon>
        <taxon>Pterygota</taxon>
        <taxon>Neoptera</taxon>
        <taxon>Polyneoptera</taxon>
        <taxon>Phasmatodea</taxon>
        <taxon>Timematodea</taxon>
        <taxon>Timematoidea</taxon>
        <taxon>Timematidae</taxon>
        <taxon>Timema</taxon>
    </lineage>
</organism>
<reference evidence="1" key="1">
    <citation type="submission" date="2021-03" db="EMBL/GenBank/DDBJ databases">
        <authorList>
            <person name="Tran Van P."/>
        </authorList>
    </citation>
    <scope>NUCLEOTIDE SEQUENCE</scope>
</reference>
<keyword evidence="2" id="KW-1185">Reference proteome</keyword>
<sequence>MIALSSYPISWISQRFAQSKKTQRPIWVARVDNVEHPSWQAQLKGRKKWVLQPPPECYYHCGQLEVTVEQGEIICRPPSTAAMKRMSSFGRSPPLIQFRQSCPSLVEAGLGTGILSRRLSNIVGATGAVSQS</sequence>
<protein>
    <submittedName>
        <fullName evidence="1">Uncharacterized protein</fullName>
    </submittedName>
</protein>
<proteinExistence type="predicted"/>
<dbReference type="Proteomes" id="UP001153148">
    <property type="component" value="Unassembled WGS sequence"/>
</dbReference>
<gene>
    <name evidence="1" type="ORF">TPAB3V08_LOCUS272</name>
</gene>